<dbReference type="PANTHER" id="PTHR45632:SF3">
    <property type="entry name" value="KELCH-LIKE PROTEIN 32"/>
    <property type="match status" value="1"/>
</dbReference>
<keyword evidence="5" id="KW-1185">Reference proteome</keyword>
<dbReference type="EMBL" id="JAHQIW010006398">
    <property type="protein sequence ID" value="KAJ1369069.1"/>
    <property type="molecule type" value="Genomic_DNA"/>
</dbReference>
<gene>
    <name evidence="4" type="ORF">KIN20_030454</name>
</gene>
<dbReference type="SUPFAM" id="SSF54695">
    <property type="entry name" value="POZ domain"/>
    <property type="match status" value="1"/>
</dbReference>
<organism evidence="4 5">
    <name type="scientific">Parelaphostrongylus tenuis</name>
    <name type="common">Meningeal worm</name>
    <dbReference type="NCBI Taxonomy" id="148309"/>
    <lineage>
        <taxon>Eukaryota</taxon>
        <taxon>Metazoa</taxon>
        <taxon>Ecdysozoa</taxon>
        <taxon>Nematoda</taxon>
        <taxon>Chromadorea</taxon>
        <taxon>Rhabditida</taxon>
        <taxon>Rhabditina</taxon>
        <taxon>Rhabditomorpha</taxon>
        <taxon>Strongyloidea</taxon>
        <taxon>Metastrongylidae</taxon>
        <taxon>Parelaphostrongylus</taxon>
    </lineage>
</organism>
<proteinExistence type="predicted"/>
<accession>A0AAD5R419</accession>
<sequence>MNAWCAESDCSPRRSPEPDRTVYHFVNDLLSGEFFHNLSSLRRNDELCDVVLEASGHSHSGGDTESESAPSTIIAAHKVFPAASCPYFRAMFTSNMVESSRDRIVVMVSSNVTILEHIDVVCSSEDNRVQNLFGILWGSSSEAALKINEGSCGQSSAIDPPDCSLQL</sequence>
<feature type="domain" description="BTB" evidence="3">
    <location>
        <begin position="48"/>
        <end position="145"/>
    </location>
</feature>
<keyword evidence="1" id="KW-0880">Kelch repeat</keyword>
<dbReference type="Pfam" id="PF00651">
    <property type="entry name" value="BTB"/>
    <property type="match status" value="1"/>
</dbReference>
<evidence type="ECO:0000313" key="5">
    <source>
        <dbReference type="Proteomes" id="UP001196413"/>
    </source>
</evidence>
<dbReference type="InterPro" id="IPR011333">
    <property type="entry name" value="SKP1/BTB/POZ_sf"/>
</dbReference>
<comment type="caution">
    <text evidence="4">The sequence shown here is derived from an EMBL/GenBank/DDBJ whole genome shotgun (WGS) entry which is preliminary data.</text>
</comment>
<protein>
    <recommendedName>
        <fullName evidence="3">BTB domain-containing protein</fullName>
    </recommendedName>
</protein>
<dbReference type="Proteomes" id="UP001196413">
    <property type="component" value="Unassembled WGS sequence"/>
</dbReference>
<evidence type="ECO:0000313" key="4">
    <source>
        <dbReference type="EMBL" id="KAJ1369069.1"/>
    </source>
</evidence>
<reference evidence="4" key="1">
    <citation type="submission" date="2021-06" db="EMBL/GenBank/DDBJ databases">
        <title>Parelaphostrongylus tenuis whole genome reference sequence.</title>
        <authorList>
            <person name="Garwood T.J."/>
            <person name="Larsen P.A."/>
            <person name="Fountain-Jones N.M."/>
            <person name="Garbe J.R."/>
            <person name="Macchietto M.G."/>
            <person name="Kania S.A."/>
            <person name="Gerhold R.W."/>
            <person name="Richards J.E."/>
            <person name="Wolf T.M."/>
        </authorList>
    </citation>
    <scope>NUCLEOTIDE SEQUENCE</scope>
    <source>
        <strain evidence="4">MNPRO001-30</strain>
        <tissue evidence="4">Meninges</tissue>
    </source>
</reference>
<evidence type="ECO:0000256" key="2">
    <source>
        <dbReference type="ARBA" id="ARBA00022737"/>
    </source>
</evidence>
<dbReference type="PANTHER" id="PTHR45632">
    <property type="entry name" value="LD33804P"/>
    <property type="match status" value="1"/>
</dbReference>
<dbReference type="PROSITE" id="PS50097">
    <property type="entry name" value="BTB"/>
    <property type="match status" value="1"/>
</dbReference>
<evidence type="ECO:0000259" key="3">
    <source>
        <dbReference type="PROSITE" id="PS50097"/>
    </source>
</evidence>
<dbReference type="InterPro" id="IPR000210">
    <property type="entry name" value="BTB/POZ_dom"/>
</dbReference>
<name>A0AAD5R419_PARTN</name>
<evidence type="ECO:0000256" key="1">
    <source>
        <dbReference type="ARBA" id="ARBA00022441"/>
    </source>
</evidence>
<dbReference type="AlphaFoldDB" id="A0AAD5R419"/>
<dbReference type="Gene3D" id="3.30.710.10">
    <property type="entry name" value="Potassium Channel Kv1.1, Chain A"/>
    <property type="match status" value="1"/>
</dbReference>
<keyword evidence="2" id="KW-0677">Repeat</keyword>